<dbReference type="Proteomes" id="UP000485058">
    <property type="component" value="Unassembled WGS sequence"/>
</dbReference>
<dbReference type="AlphaFoldDB" id="A0A699ZQH3"/>
<protein>
    <submittedName>
        <fullName evidence="1">Uncharacterized protein</fullName>
    </submittedName>
</protein>
<sequence length="56" mass="6064">MELSMWVGAQEMAQQIGEEESAVLSSISSSLNSAIKDVKDLVSHLKWPSPSPPHSL</sequence>
<name>A0A699ZQH3_HAELA</name>
<accession>A0A699ZQH3</accession>
<evidence type="ECO:0000313" key="2">
    <source>
        <dbReference type="Proteomes" id="UP000485058"/>
    </source>
</evidence>
<dbReference type="EMBL" id="BLLF01002672">
    <property type="protein sequence ID" value="GFH24933.1"/>
    <property type="molecule type" value="Genomic_DNA"/>
</dbReference>
<proteinExistence type="predicted"/>
<reference evidence="1 2" key="1">
    <citation type="submission" date="2020-02" db="EMBL/GenBank/DDBJ databases">
        <title>Draft genome sequence of Haematococcus lacustris strain NIES-144.</title>
        <authorList>
            <person name="Morimoto D."/>
            <person name="Nakagawa S."/>
            <person name="Yoshida T."/>
            <person name="Sawayama S."/>
        </authorList>
    </citation>
    <scope>NUCLEOTIDE SEQUENCE [LARGE SCALE GENOMIC DNA]</scope>
    <source>
        <strain evidence="1 2">NIES-144</strain>
    </source>
</reference>
<organism evidence="1 2">
    <name type="scientific">Haematococcus lacustris</name>
    <name type="common">Green alga</name>
    <name type="synonym">Haematococcus pluvialis</name>
    <dbReference type="NCBI Taxonomy" id="44745"/>
    <lineage>
        <taxon>Eukaryota</taxon>
        <taxon>Viridiplantae</taxon>
        <taxon>Chlorophyta</taxon>
        <taxon>core chlorophytes</taxon>
        <taxon>Chlorophyceae</taxon>
        <taxon>CS clade</taxon>
        <taxon>Chlamydomonadales</taxon>
        <taxon>Haematococcaceae</taxon>
        <taxon>Haematococcus</taxon>
    </lineage>
</organism>
<evidence type="ECO:0000313" key="1">
    <source>
        <dbReference type="EMBL" id="GFH24933.1"/>
    </source>
</evidence>
<gene>
    <name evidence="1" type="ORF">HaLaN_22813</name>
</gene>
<comment type="caution">
    <text evidence="1">The sequence shown here is derived from an EMBL/GenBank/DDBJ whole genome shotgun (WGS) entry which is preliminary data.</text>
</comment>
<keyword evidence="2" id="KW-1185">Reference proteome</keyword>